<dbReference type="InterPro" id="IPR016071">
    <property type="entry name" value="Staphylococal_nuclease_OB-fold"/>
</dbReference>
<keyword evidence="3" id="KW-1185">Reference proteome</keyword>
<dbReference type="EMBL" id="QGKV02002055">
    <property type="protein sequence ID" value="KAF3494658.1"/>
    <property type="molecule type" value="Genomic_DNA"/>
</dbReference>
<dbReference type="Pfam" id="PF00565">
    <property type="entry name" value="SNase"/>
    <property type="match status" value="1"/>
</dbReference>
<proteinExistence type="predicted"/>
<evidence type="ECO:0000259" key="1">
    <source>
        <dbReference type="Pfam" id="PF00565"/>
    </source>
</evidence>
<gene>
    <name evidence="2" type="ORF">DY000_02056364</name>
</gene>
<feature type="domain" description="TNase-like" evidence="1">
    <location>
        <begin position="105"/>
        <end position="156"/>
    </location>
</feature>
<dbReference type="Proteomes" id="UP000266723">
    <property type="component" value="Unassembled WGS sequence"/>
</dbReference>
<name>A0ABQ7AAJ8_BRACR</name>
<evidence type="ECO:0000313" key="3">
    <source>
        <dbReference type="Proteomes" id="UP000266723"/>
    </source>
</evidence>
<dbReference type="Gene3D" id="2.40.50.90">
    <property type="match status" value="1"/>
</dbReference>
<dbReference type="PANTHER" id="PTHR12302">
    <property type="entry name" value="EBNA2 BINDING PROTEIN P100"/>
    <property type="match status" value="1"/>
</dbReference>
<sequence>MMLLTPTPKLLNATRNLTLGKLRGHLGKLNVSYIINSYQFGIDKAASCLNSRMSSRYILRDRKVSTWLPDTTRLIRVWCISDKGNPLCSNLIKYFSSSRSVVYTRDWIIKKEILEVMLKKGLAWHYLAYDKRPELAKARFYQWENEAKQKRIGLWAAKNPEKPWEWRKNKRGGN</sequence>
<organism evidence="2 3">
    <name type="scientific">Brassica cretica</name>
    <name type="common">Mustard</name>
    <dbReference type="NCBI Taxonomy" id="69181"/>
    <lineage>
        <taxon>Eukaryota</taxon>
        <taxon>Viridiplantae</taxon>
        <taxon>Streptophyta</taxon>
        <taxon>Embryophyta</taxon>
        <taxon>Tracheophyta</taxon>
        <taxon>Spermatophyta</taxon>
        <taxon>Magnoliopsida</taxon>
        <taxon>eudicotyledons</taxon>
        <taxon>Gunneridae</taxon>
        <taxon>Pentapetalae</taxon>
        <taxon>rosids</taxon>
        <taxon>malvids</taxon>
        <taxon>Brassicales</taxon>
        <taxon>Brassicaceae</taxon>
        <taxon>Brassiceae</taxon>
        <taxon>Brassica</taxon>
    </lineage>
</organism>
<comment type="caution">
    <text evidence="2">The sequence shown here is derived from an EMBL/GenBank/DDBJ whole genome shotgun (WGS) entry which is preliminary data.</text>
</comment>
<dbReference type="PANTHER" id="PTHR12302:SF24">
    <property type="entry name" value="STAPHYLOCOCCAL-LIKE NUCLEASE CAN1"/>
    <property type="match status" value="1"/>
</dbReference>
<evidence type="ECO:0000313" key="2">
    <source>
        <dbReference type="EMBL" id="KAF3494658.1"/>
    </source>
</evidence>
<dbReference type="InterPro" id="IPR035437">
    <property type="entry name" value="SNase_OB-fold_sf"/>
</dbReference>
<accession>A0ABQ7AAJ8</accession>
<dbReference type="SUPFAM" id="SSF50199">
    <property type="entry name" value="Staphylococcal nuclease"/>
    <property type="match status" value="1"/>
</dbReference>
<reference evidence="2 3" key="1">
    <citation type="journal article" date="2020" name="BMC Genomics">
        <title>Intraspecific diversification of the crop wild relative Brassica cretica Lam. using demographic model selection.</title>
        <authorList>
            <person name="Kioukis A."/>
            <person name="Michalopoulou V.A."/>
            <person name="Briers L."/>
            <person name="Pirintsos S."/>
            <person name="Studholme D.J."/>
            <person name="Pavlidis P."/>
            <person name="Sarris P.F."/>
        </authorList>
    </citation>
    <scope>NUCLEOTIDE SEQUENCE [LARGE SCALE GENOMIC DNA]</scope>
    <source>
        <strain evidence="3">cv. PFS-1207/04</strain>
    </source>
</reference>
<protein>
    <recommendedName>
        <fullName evidence="1">TNase-like domain-containing protein</fullName>
    </recommendedName>
</protein>